<dbReference type="EMBL" id="FIIC01000021">
    <property type="protein sequence ID" value="CYW00869.1"/>
    <property type="molecule type" value="Genomic_DNA"/>
</dbReference>
<name>A0A0Z8MPI0_STRSU</name>
<dbReference type="RefSeq" id="WP_044677904.1">
    <property type="nucleotide sequence ID" value="NZ_CEDF01000005.1"/>
</dbReference>
<dbReference type="Pfam" id="PF14253">
    <property type="entry name" value="AbiH"/>
    <property type="match status" value="1"/>
</dbReference>
<accession>A0A0Z8MPI0</accession>
<protein>
    <submittedName>
        <fullName evidence="1">Putative otitis media-associated P41</fullName>
    </submittedName>
</protein>
<evidence type="ECO:0000313" key="1">
    <source>
        <dbReference type="EMBL" id="CYW00869.1"/>
    </source>
</evidence>
<proteinExistence type="predicted"/>
<reference evidence="1 2" key="1">
    <citation type="submission" date="2016-02" db="EMBL/GenBank/DDBJ databases">
        <authorList>
            <consortium name="Pathogen Informatics"/>
        </authorList>
    </citation>
    <scope>NUCLEOTIDE SEQUENCE [LARGE SCALE GENOMIC DNA]</scope>
    <source>
        <strain evidence="1 2">LSS79</strain>
    </source>
</reference>
<dbReference type="Proteomes" id="UP000075193">
    <property type="component" value="Unassembled WGS sequence"/>
</dbReference>
<organism evidence="1 2">
    <name type="scientific">Streptococcus suis</name>
    <dbReference type="NCBI Taxonomy" id="1307"/>
    <lineage>
        <taxon>Bacteria</taxon>
        <taxon>Bacillati</taxon>
        <taxon>Bacillota</taxon>
        <taxon>Bacilli</taxon>
        <taxon>Lactobacillales</taxon>
        <taxon>Streptococcaceae</taxon>
        <taxon>Streptococcus</taxon>
    </lineage>
</organism>
<dbReference type="InterPro" id="IPR025935">
    <property type="entry name" value="AbiH"/>
</dbReference>
<dbReference type="AlphaFoldDB" id="A0A0Z8MPI0"/>
<gene>
    <name evidence="1" type="ORF">ERS132441_01587</name>
</gene>
<sequence>MNITYIVGNGLDLQYGLKTRYKDFYNYQKSKYDERKKKGYSNYIYESLFKDQVNDYENWSDFEISIGELTQKNLDITVTEDNKEKFIDDFADVVDDLRDYLREVQNSFDVEKYTIDFEGTLTNLRNNLPSIHQNIITQLTEQSGREHDYINLLTLNYTDVFDKLYNQSVTNFYNQLRNNQYYFYLKTPVHVHGTLEESTILGVSEESQISDTFSDEQKEIFIKKSSLAAFRENLDEKTTKIISSSDLIILFGVSLGMTDTYIWKQIAEKSIETGIPIIIYHYVENYDAGNPIRVRRLYKNLEDKFIQNCGLGLEHEKDLRKNLITVIGKSIFELEEV</sequence>
<evidence type="ECO:0000313" key="2">
    <source>
        <dbReference type="Proteomes" id="UP000075193"/>
    </source>
</evidence>